<protein>
    <recommendedName>
        <fullName evidence="4">N-ATPase, AtpR subunit</fullName>
    </recommendedName>
</protein>
<gene>
    <name evidence="2" type="ORF">SE17_31430</name>
</gene>
<keyword evidence="3" id="KW-1185">Reference proteome</keyword>
<organism evidence="2 3">
    <name type="scientific">Kouleothrix aurantiaca</name>
    <dbReference type="NCBI Taxonomy" id="186479"/>
    <lineage>
        <taxon>Bacteria</taxon>
        <taxon>Bacillati</taxon>
        <taxon>Chloroflexota</taxon>
        <taxon>Chloroflexia</taxon>
        <taxon>Chloroflexales</taxon>
        <taxon>Roseiflexineae</taxon>
        <taxon>Roseiflexaceae</taxon>
        <taxon>Kouleothrix</taxon>
    </lineage>
</organism>
<name>A0A0P9CUH9_9CHLR</name>
<keyword evidence="1" id="KW-0472">Membrane</keyword>
<reference evidence="2 3" key="1">
    <citation type="submission" date="2015-09" db="EMBL/GenBank/DDBJ databases">
        <title>Draft genome sequence of Kouleothrix aurantiaca JCM 19913.</title>
        <authorList>
            <person name="Hemp J."/>
        </authorList>
    </citation>
    <scope>NUCLEOTIDE SEQUENCE [LARGE SCALE GENOMIC DNA]</scope>
    <source>
        <strain evidence="2 3">COM-B</strain>
    </source>
</reference>
<comment type="caution">
    <text evidence="2">The sequence shown here is derived from an EMBL/GenBank/DDBJ whole genome shotgun (WGS) entry which is preliminary data.</text>
</comment>
<evidence type="ECO:0000313" key="3">
    <source>
        <dbReference type="Proteomes" id="UP000050509"/>
    </source>
</evidence>
<evidence type="ECO:0000313" key="2">
    <source>
        <dbReference type="EMBL" id="KPV49647.1"/>
    </source>
</evidence>
<feature type="transmembrane region" description="Helical" evidence="1">
    <location>
        <begin position="53"/>
        <end position="70"/>
    </location>
</feature>
<dbReference type="EMBL" id="LJCR01001837">
    <property type="protein sequence ID" value="KPV49647.1"/>
    <property type="molecule type" value="Genomic_DNA"/>
</dbReference>
<dbReference type="AlphaFoldDB" id="A0A0P9CUH9"/>
<proteinExistence type="predicted"/>
<feature type="transmembrane region" description="Helical" evidence="1">
    <location>
        <begin position="6"/>
        <end position="23"/>
    </location>
</feature>
<keyword evidence="1" id="KW-1133">Transmembrane helix</keyword>
<keyword evidence="1" id="KW-0812">Transmembrane</keyword>
<sequence>MLAAFGGLGIGLVWGWVAVHLLRGARRARALRTLIGLALQVALLRWLGTPLMLASLFAGLLASGMTYWVWQYSLAQRFRED</sequence>
<dbReference type="Proteomes" id="UP000050509">
    <property type="component" value="Unassembled WGS sequence"/>
</dbReference>
<accession>A0A0P9CUH9</accession>
<evidence type="ECO:0000256" key="1">
    <source>
        <dbReference type="SAM" id="Phobius"/>
    </source>
</evidence>
<evidence type="ECO:0008006" key="4">
    <source>
        <dbReference type="Google" id="ProtNLM"/>
    </source>
</evidence>